<name>A0AAV7TIG8_PLEWA</name>
<evidence type="ECO:0000313" key="11">
    <source>
        <dbReference type="EMBL" id="KAJ1175568.1"/>
    </source>
</evidence>
<evidence type="ECO:0000256" key="6">
    <source>
        <dbReference type="ARBA" id="ARBA00022723"/>
    </source>
</evidence>
<accession>A0AAV7TIG8</accession>
<evidence type="ECO:0000256" key="2">
    <source>
        <dbReference type="ARBA" id="ARBA00005126"/>
    </source>
</evidence>
<dbReference type="Proteomes" id="UP001066276">
    <property type="component" value="Chromosome 3_2"/>
</dbReference>
<comment type="cofactor">
    <cofactor evidence="1">
        <name>Zn(2+)</name>
        <dbReference type="ChEBI" id="CHEBI:29105"/>
    </cofactor>
</comment>
<dbReference type="InterPro" id="IPR022469">
    <property type="entry name" value="PTPS_His_AS"/>
</dbReference>
<comment type="pathway">
    <text evidence="2">Cofactor biosynthesis; tetrahydrobiopterin biosynthesis; tetrahydrobiopterin from 7,8-dihydroneopterin triphosphate: step 1/3.</text>
</comment>
<dbReference type="PANTHER" id="PTHR12589:SF7">
    <property type="entry name" value="6-PYRUVOYL TETRAHYDROBIOPTERIN SYNTHASE"/>
    <property type="match status" value="1"/>
</dbReference>
<dbReference type="FunFam" id="3.30.479.10:FF:000003">
    <property type="entry name" value="6-pyruvoyl tetrahydrobiopterin synthase"/>
    <property type="match status" value="1"/>
</dbReference>
<keyword evidence="8" id="KW-0783">Tetrahydrobiopterin biosynthesis</keyword>
<dbReference type="InterPro" id="IPR022470">
    <property type="entry name" value="PTPS_Cys_AS"/>
</dbReference>
<protein>
    <recommendedName>
        <fullName evidence="5">6-pyruvoyl tetrahydrobiopterin synthase</fullName>
        <ecNumber evidence="4">4.2.3.12</ecNumber>
    </recommendedName>
</protein>
<dbReference type="GO" id="GO:0003874">
    <property type="term" value="F:6-pyruvoyltetrahydropterin synthase activity"/>
    <property type="evidence" value="ECO:0007669"/>
    <property type="project" value="UniProtKB-EC"/>
</dbReference>
<dbReference type="PROSITE" id="PS00987">
    <property type="entry name" value="PTPS_1"/>
    <property type="match status" value="1"/>
</dbReference>
<dbReference type="PANTHER" id="PTHR12589">
    <property type="entry name" value="PYRUVOYL TETRAHYDROBIOPTERIN SYNTHASE"/>
    <property type="match status" value="1"/>
</dbReference>
<comment type="caution">
    <text evidence="11">The sequence shown here is derived from an EMBL/GenBank/DDBJ whole genome shotgun (WGS) entry which is preliminary data.</text>
</comment>
<evidence type="ECO:0000256" key="9">
    <source>
        <dbReference type="ARBA" id="ARBA00023239"/>
    </source>
</evidence>
<dbReference type="GO" id="GO:0006729">
    <property type="term" value="P:tetrahydrobiopterin biosynthetic process"/>
    <property type="evidence" value="ECO:0007669"/>
    <property type="project" value="UniProtKB-KW"/>
</dbReference>
<keyword evidence="6" id="KW-0479">Metal-binding</keyword>
<evidence type="ECO:0000256" key="1">
    <source>
        <dbReference type="ARBA" id="ARBA00001947"/>
    </source>
</evidence>
<evidence type="ECO:0000256" key="4">
    <source>
        <dbReference type="ARBA" id="ARBA00013100"/>
    </source>
</evidence>
<evidence type="ECO:0000313" key="12">
    <source>
        <dbReference type="Proteomes" id="UP001066276"/>
    </source>
</evidence>
<dbReference type="GO" id="GO:0005739">
    <property type="term" value="C:mitochondrion"/>
    <property type="evidence" value="ECO:0007669"/>
    <property type="project" value="TreeGrafter"/>
</dbReference>
<dbReference type="SUPFAM" id="SSF55620">
    <property type="entry name" value="Tetrahydrobiopterin biosynthesis enzymes-like"/>
    <property type="match status" value="1"/>
</dbReference>
<dbReference type="GO" id="GO:0046872">
    <property type="term" value="F:metal ion binding"/>
    <property type="evidence" value="ECO:0007669"/>
    <property type="project" value="UniProtKB-KW"/>
</dbReference>
<dbReference type="CDD" id="cd00470">
    <property type="entry name" value="PTPS"/>
    <property type="match status" value="1"/>
</dbReference>
<evidence type="ECO:0000256" key="8">
    <source>
        <dbReference type="ARBA" id="ARBA00023007"/>
    </source>
</evidence>
<comment type="function">
    <text evidence="10">Involved in the biosynthesis of tetrahydrobiopterin, an essential cofactor of aromatic amino acid hydroxylases. Catalyzes the transformation of 7,8-dihydroneopterin triphosphate into 6-pyruvoyl tetrahydropterin.</text>
</comment>
<comment type="similarity">
    <text evidence="3">Belongs to the PTPS family.</text>
</comment>
<dbReference type="InterPro" id="IPR038418">
    <property type="entry name" value="6-PTP_synth/QueD_sf"/>
</dbReference>
<reference evidence="11" key="1">
    <citation type="journal article" date="2022" name="bioRxiv">
        <title>Sequencing and chromosome-scale assembly of the giantPleurodeles waltlgenome.</title>
        <authorList>
            <person name="Brown T."/>
            <person name="Elewa A."/>
            <person name="Iarovenko S."/>
            <person name="Subramanian E."/>
            <person name="Araus A.J."/>
            <person name="Petzold A."/>
            <person name="Susuki M."/>
            <person name="Suzuki K.-i.T."/>
            <person name="Hayashi T."/>
            <person name="Toyoda A."/>
            <person name="Oliveira C."/>
            <person name="Osipova E."/>
            <person name="Leigh N.D."/>
            <person name="Simon A."/>
            <person name="Yun M.H."/>
        </authorList>
    </citation>
    <scope>NUCLEOTIDE SEQUENCE</scope>
    <source>
        <strain evidence="11">20211129_DDA</strain>
        <tissue evidence="11">Liver</tissue>
    </source>
</reference>
<dbReference type="EMBL" id="JANPWB010000006">
    <property type="protein sequence ID" value="KAJ1175568.1"/>
    <property type="molecule type" value="Genomic_DNA"/>
</dbReference>
<evidence type="ECO:0000256" key="7">
    <source>
        <dbReference type="ARBA" id="ARBA00022833"/>
    </source>
</evidence>
<dbReference type="Pfam" id="PF01242">
    <property type="entry name" value="PTPS"/>
    <property type="match status" value="1"/>
</dbReference>
<evidence type="ECO:0000256" key="3">
    <source>
        <dbReference type="ARBA" id="ARBA00009164"/>
    </source>
</evidence>
<keyword evidence="9" id="KW-0456">Lyase</keyword>
<dbReference type="InterPro" id="IPR007115">
    <property type="entry name" value="6-PTP_synth/QueD"/>
</dbReference>
<evidence type="ECO:0000256" key="5">
    <source>
        <dbReference type="ARBA" id="ARBA00015587"/>
    </source>
</evidence>
<dbReference type="Gene3D" id="3.30.479.10">
    <property type="entry name" value="6-pyruvoyl tetrahydropterin synthase/QueD"/>
    <property type="match status" value="1"/>
</dbReference>
<keyword evidence="7" id="KW-0862">Zinc</keyword>
<sequence length="151" mass="17104">MAQVSNVKREPFSKSVTLSYMLSFAAAHRLSSNYLTDEENKKIFGICNNPNGHGHNYRVMVTVRGEVDPTTGMVINLMDLKEYLEKAITEPCDHKNLDKDIPYFADTVSTLENVAVMIWESVQKILPPGLLYKVKVFEMDAYCVTYKGPSF</sequence>
<evidence type="ECO:0000256" key="10">
    <source>
        <dbReference type="ARBA" id="ARBA00025266"/>
    </source>
</evidence>
<proteinExistence type="inferred from homology"/>
<organism evidence="11 12">
    <name type="scientific">Pleurodeles waltl</name>
    <name type="common">Iberian ribbed newt</name>
    <dbReference type="NCBI Taxonomy" id="8319"/>
    <lineage>
        <taxon>Eukaryota</taxon>
        <taxon>Metazoa</taxon>
        <taxon>Chordata</taxon>
        <taxon>Craniata</taxon>
        <taxon>Vertebrata</taxon>
        <taxon>Euteleostomi</taxon>
        <taxon>Amphibia</taxon>
        <taxon>Batrachia</taxon>
        <taxon>Caudata</taxon>
        <taxon>Salamandroidea</taxon>
        <taxon>Salamandridae</taxon>
        <taxon>Pleurodelinae</taxon>
        <taxon>Pleurodeles</taxon>
    </lineage>
</organism>
<gene>
    <name evidence="11" type="ORF">NDU88_000855</name>
</gene>
<dbReference type="PROSITE" id="PS00988">
    <property type="entry name" value="PTPS_2"/>
    <property type="match status" value="1"/>
</dbReference>
<dbReference type="AlphaFoldDB" id="A0AAV7TIG8"/>
<keyword evidence="12" id="KW-1185">Reference proteome</keyword>
<dbReference type="EC" id="4.2.3.12" evidence="4"/>